<reference evidence="11" key="1">
    <citation type="submission" date="2012-01" db="EMBL/GenBank/DDBJ databases">
        <title>The Genome Sequence of Treponema denticola H-22.</title>
        <authorList>
            <consortium name="The Broad Institute Genome Sequencing Platform"/>
            <person name="Earl A."/>
            <person name="Ward D."/>
            <person name="Feldgarden M."/>
            <person name="Gevers D."/>
            <person name="Blanton J.M."/>
            <person name="Fenno C.J."/>
            <person name="Baranova O.V."/>
            <person name="Mathney J."/>
            <person name="Dewhirst F.E."/>
            <person name="Izard J."/>
            <person name="Young S.K."/>
            <person name="Zeng Q."/>
            <person name="Gargeya S."/>
            <person name="Fitzgerald M."/>
            <person name="Haas B."/>
            <person name="Abouelleil A."/>
            <person name="Alvarado L."/>
            <person name="Arachchi H.M."/>
            <person name="Berlin A."/>
            <person name="Chapman S.B."/>
            <person name="Gearin G."/>
            <person name="Goldberg J."/>
            <person name="Griggs A."/>
            <person name="Gujja S."/>
            <person name="Hansen M."/>
            <person name="Heiman D."/>
            <person name="Howarth C."/>
            <person name="Larimer J."/>
            <person name="Lui A."/>
            <person name="MacDonald P.J.P."/>
            <person name="McCowen C."/>
            <person name="Montmayeur A."/>
            <person name="Murphy C."/>
            <person name="Neiman D."/>
            <person name="Pearson M."/>
            <person name="Priest M."/>
            <person name="Roberts A."/>
            <person name="Saif S."/>
            <person name="Shea T."/>
            <person name="Sisk P."/>
            <person name="Stolte C."/>
            <person name="Sykes S."/>
            <person name="Wortman J."/>
            <person name="Nusbaum C."/>
            <person name="Birren B."/>
        </authorList>
    </citation>
    <scope>NUCLEOTIDE SEQUENCE [LARGE SCALE GENOMIC DNA]</scope>
    <source>
        <strain evidence="11">H-22</strain>
    </source>
</reference>
<protein>
    <submittedName>
        <fullName evidence="11">Protease Do</fullName>
    </submittedName>
</protein>
<evidence type="ECO:0000256" key="2">
    <source>
        <dbReference type="ARBA" id="ARBA00022670"/>
    </source>
</evidence>
<dbReference type="GO" id="GO:0004252">
    <property type="term" value="F:serine-type endopeptidase activity"/>
    <property type="evidence" value="ECO:0007669"/>
    <property type="project" value="InterPro"/>
</dbReference>
<dbReference type="EMBL" id="AGDV01000009">
    <property type="protein sequence ID" value="EMB34242.1"/>
    <property type="molecule type" value="Genomic_DNA"/>
</dbReference>
<evidence type="ECO:0000256" key="4">
    <source>
        <dbReference type="ARBA" id="ARBA00022737"/>
    </source>
</evidence>
<evidence type="ECO:0000256" key="1">
    <source>
        <dbReference type="ARBA" id="ARBA00004418"/>
    </source>
</evidence>
<dbReference type="SUPFAM" id="SSF50494">
    <property type="entry name" value="Trypsin-like serine proteases"/>
    <property type="match status" value="1"/>
</dbReference>
<dbReference type="PATRIC" id="fig|999432.5.peg.1030"/>
<dbReference type="InterPro" id="IPR051201">
    <property type="entry name" value="Chloro_Bact_Ser_Proteases"/>
</dbReference>
<dbReference type="InterPro" id="IPR001940">
    <property type="entry name" value="Peptidase_S1C"/>
</dbReference>
<feature type="binding site" evidence="9">
    <location>
        <position position="168"/>
    </location>
    <ligand>
        <name>substrate</name>
    </ligand>
</feature>
<evidence type="ECO:0000256" key="5">
    <source>
        <dbReference type="ARBA" id="ARBA00022764"/>
    </source>
</evidence>
<dbReference type="SMART" id="SM00228">
    <property type="entry name" value="PDZ"/>
    <property type="match status" value="2"/>
</dbReference>
<dbReference type="SUPFAM" id="SSF50156">
    <property type="entry name" value="PDZ domain-like"/>
    <property type="match status" value="2"/>
</dbReference>
<dbReference type="InterPro" id="IPR001478">
    <property type="entry name" value="PDZ"/>
</dbReference>
<dbReference type="PANTHER" id="PTHR43343:SF3">
    <property type="entry name" value="PROTEASE DO-LIKE 8, CHLOROPLASTIC"/>
    <property type="match status" value="1"/>
</dbReference>
<accession>A0A0E2E7D5</accession>
<feature type="active site" description="Charge relay system" evidence="8">
    <location>
        <position position="138"/>
    </location>
</feature>
<sequence length="493" mass="53488">MRKLKNPLSAMAGILLIMLVSVVFLSARCSSNPENASTVYADPGLKTELSKESVSALESLQKANRELTSMILPSVVTLDVVETRKVQNNIDGFPWFFFNRPQDQKDGQGEREYEAEGMGSGVIVRKTGKTYYVLTNQHVTGNAKTISVMLYNGDKVQGKLIGSDQRKDVALVSFDYDKDLRVAVLGDSNTVQVGDLTYAIGAPMGYVSTVTSGIVSAVGRSGGPNRNNINDFIQTDAAINQGNSGGPLVNIYGEVIGINNWIVSSSGGSQGLAFSIPINNLKKAIDDFITSGEIKYGWLGVQLLEINDKFRESLNLKDIEGAFAGQVFLGSPADKGGIKPGDYITEVNSTRVKSVDDILRVIADLKPGESSSFKILRKGKEISATVKIEERDEKNVADSSKLWPGFVPSPLTDEIIKQLELKKGQNGVLVTSLQAKSPAAVMSLQPGDLIVKVNGKDVKDVLSFYDELSNAKGEIWFDFIREGHNLVTPKIKR</sequence>
<feature type="domain" description="PDZ" evidence="10">
    <location>
        <begin position="385"/>
        <end position="461"/>
    </location>
</feature>
<keyword evidence="2 11" id="KW-0645">Protease</keyword>
<dbReference type="InterPro" id="IPR009003">
    <property type="entry name" value="Peptidase_S1_PA"/>
</dbReference>
<dbReference type="Gene3D" id="2.30.42.10">
    <property type="match status" value="2"/>
</dbReference>
<dbReference type="InterPro" id="IPR041489">
    <property type="entry name" value="PDZ_6"/>
</dbReference>
<evidence type="ECO:0000256" key="7">
    <source>
        <dbReference type="ARBA" id="ARBA00022825"/>
    </source>
</evidence>
<evidence type="ECO:0000256" key="3">
    <source>
        <dbReference type="ARBA" id="ARBA00022729"/>
    </source>
</evidence>
<gene>
    <name evidence="11" type="ORF">HMPREF9726_00991</name>
</gene>
<comment type="caution">
    <text evidence="11">The sequence shown here is derived from an EMBL/GenBank/DDBJ whole genome shotgun (WGS) entry which is preliminary data.</text>
</comment>
<dbReference type="AlphaFoldDB" id="A0A0E2E7D5"/>
<proteinExistence type="predicted"/>
<feature type="active site" description="Charge relay system" evidence="8">
    <location>
        <position position="244"/>
    </location>
</feature>
<dbReference type="Pfam" id="PF17820">
    <property type="entry name" value="PDZ_6"/>
    <property type="match status" value="1"/>
</dbReference>
<dbReference type="InterPro" id="IPR036034">
    <property type="entry name" value="PDZ_sf"/>
</dbReference>
<dbReference type="Proteomes" id="UP000011705">
    <property type="component" value="Chromosome"/>
</dbReference>
<comment type="subcellular location">
    <subcellularLocation>
        <location evidence="1">Periplasm</location>
    </subcellularLocation>
</comment>
<dbReference type="RefSeq" id="WP_002683907.1">
    <property type="nucleotide sequence ID" value="NZ_CM001795.1"/>
</dbReference>
<feature type="binding site" evidence="9">
    <location>
        <begin position="242"/>
        <end position="244"/>
    </location>
    <ligand>
        <name>substrate</name>
    </ligand>
</feature>
<keyword evidence="7" id="KW-0720">Serine protease</keyword>
<keyword evidence="4" id="KW-0677">Repeat</keyword>
<dbReference type="GO" id="GO:0006508">
    <property type="term" value="P:proteolysis"/>
    <property type="evidence" value="ECO:0007669"/>
    <property type="project" value="UniProtKB-KW"/>
</dbReference>
<dbReference type="InterPro" id="IPR011782">
    <property type="entry name" value="Pept_S1C_Do"/>
</dbReference>
<keyword evidence="3" id="KW-0732">Signal</keyword>
<dbReference type="GO" id="GO:0042597">
    <property type="term" value="C:periplasmic space"/>
    <property type="evidence" value="ECO:0007669"/>
    <property type="project" value="UniProtKB-SubCell"/>
</dbReference>
<name>A0A0E2E7D5_TREDN</name>
<dbReference type="NCBIfam" id="TIGR02037">
    <property type="entry name" value="degP_htrA_DO"/>
    <property type="match status" value="1"/>
</dbReference>
<feature type="domain" description="PDZ" evidence="10">
    <location>
        <begin position="288"/>
        <end position="355"/>
    </location>
</feature>
<dbReference type="Gene3D" id="2.40.10.120">
    <property type="match status" value="1"/>
</dbReference>
<dbReference type="PRINTS" id="PR00834">
    <property type="entry name" value="PROTEASES2C"/>
</dbReference>
<evidence type="ECO:0000313" key="11">
    <source>
        <dbReference type="EMBL" id="EMB34242.1"/>
    </source>
</evidence>
<keyword evidence="6" id="KW-0378">Hydrolase</keyword>
<dbReference type="PROSITE" id="PS50106">
    <property type="entry name" value="PDZ"/>
    <property type="match status" value="2"/>
</dbReference>
<feature type="active site" description="Charge relay system" evidence="8">
    <location>
        <position position="168"/>
    </location>
</feature>
<feature type="binding site" evidence="9">
    <location>
        <position position="138"/>
    </location>
    <ligand>
        <name>substrate</name>
    </ligand>
</feature>
<organism evidence="11">
    <name type="scientific">Treponema denticola H-22</name>
    <dbReference type="NCBI Taxonomy" id="999432"/>
    <lineage>
        <taxon>Bacteria</taxon>
        <taxon>Pseudomonadati</taxon>
        <taxon>Spirochaetota</taxon>
        <taxon>Spirochaetia</taxon>
        <taxon>Spirochaetales</taxon>
        <taxon>Treponemataceae</taxon>
        <taxon>Treponema</taxon>
    </lineage>
</organism>
<dbReference type="Pfam" id="PF13180">
    <property type="entry name" value="PDZ_2"/>
    <property type="match status" value="1"/>
</dbReference>
<evidence type="ECO:0000256" key="8">
    <source>
        <dbReference type="PIRSR" id="PIRSR611782-1"/>
    </source>
</evidence>
<dbReference type="PANTHER" id="PTHR43343">
    <property type="entry name" value="PEPTIDASE S12"/>
    <property type="match status" value="1"/>
</dbReference>
<evidence type="ECO:0000259" key="10">
    <source>
        <dbReference type="PROSITE" id="PS50106"/>
    </source>
</evidence>
<evidence type="ECO:0000256" key="9">
    <source>
        <dbReference type="PIRSR" id="PIRSR611782-2"/>
    </source>
</evidence>
<dbReference type="Pfam" id="PF13365">
    <property type="entry name" value="Trypsin_2"/>
    <property type="match status" value="1"/>
</dbReference>
<keyword evidence="5" id="KW-0574">Periplasm</keyword>
<dbReference type="HOGENOM" id="CLU_020120_1_0_12"/>
<evidence type="ECO:0000256" key="6">
    <source>
        <dbReference type="ARBA" id="ARBA00022801"/>
    </source>
</evidence>